<organism evidence="1 2">
    <name type="scientific">Dallia pectoralis</name>
    <name type="common">Alaska blackfish</name>
    <dbReference type="NCBI Taxonomy" id="75939"/>
    <lineage>
        <taxon>Eukaryota</taxon>
        <taxon>Metazoa</taxon>
        <taxon>Chordata</taxon>
        <taxon>Craniata</taxon>
        <taxon>Vertebrata</taxon>
        <taxon>Euteleostomi</taxon>
        <taxon>Actinopterygii</taxon>
        <taxon>Neopterygii</taxon>
        <taxon>Teleostei</taxon>
        <taxon>Protacanthopterygii</taxon>
        <taxon>Esociformes</taxon>
        <taxon>Umbridae</taxon>
        <taxon>Dallia</taxon>
    </lineage>
</organism>
<gene>
    <name evidence="1" type="ORF">DPEC_G00278310</name>
</gene>
<evidence type="ECO:0000313" key="1">
    <source>
        <dbReference type="EMBL" id="KAJ7992416.1"/>
    </source>
</evidence>
<comment type="caution">
    <text evidence="1">The sequence shown here is derived from an EMBL/GenBank/DDBJ whole genome shotgun (WGS) entry which is preliminary data.</text>
</comment>
<dbReference type="EMBL" id="CM055752">
    <property type="protein sequence ID" value="KAJ7992416.1"/>
    <property type="molecule type" value="Genomic_DNA"/>
</dbReference>
<name>A0ACC2FM69_DALPE</name>
<accession>A0ACC2FM69</accession>
<evidence type="ECO:0000313" key="2">
    <source>
        <dbReference type="Proteomes" id="UP001157502"/>
    </source>
</evidence>
<dbReference type="Proteomes" id="UP001157502">
    <property type="component" value="Chromosome 25"/>
</dbReference>
<keyword evidence="2" id="KW-1185">Reference proteome</keyword>
<sequence>MCTSHVVYATQHPLRSVSKGDQADPNVLEPPAPQNVHSATVWQMVPKHQISNQQGSETVPPPPRHQTVEQPSLSTSLPSAATTTRGGFVFFPQRNRRAGEHTQSQTLTSVQPSFCAGE</sequence>
<reference evidence="1" key="1">
    <citation type="submission" date="2021-05" db="EMBL/GenBank/DDBJ databases">
        <authorList>
            <person name="Pan Q."/>
            <person name="Jouanno E."/>
            <person name="Zahm M."/>
            <person name="Klopp C."/>
            <person name="Cabau C."/>
            <person name="Louis A."/>
            <person name="Berthelot C."/>
            <person name="Parey E."/>
            <person name="Roest Crollius H."/>
            <person name="Montfort J."/>
            <person name="Robinson-Rechavi M."/>
            <person name="Bouchez O."/>
            <person name="Lampietro C."/>
            <person name="Lopez Roques C."/>
            <person name="Donnadieu C."/>
            <person name="Postlethwait J."/>
            <person name="Bobe J."/>
            <person name="Dillon D."/>
            <person name="Chandos A."/>
            <person name="von Hippel F."/>
            <person name="Guiguen Y."/>
        </authorList>
    </citation>
    <scope>NUCLEOTIDE SEQUENCE</scope>
    <source>
        <strain evidence="1">YG-Jan2019</strain>
    </source>
</reference>
<proteinExistence type="predicted"/>
<protein>
    <submittedName>
        <fullName evidence="1">Uncharacterized protein</fullName>
    </submittedName>
</protein>